<evidence type="ECO:0000256" key="5">
    <source>
        <dbReference type="ARBA" id="ARBA00022989"/>
    </source>
</evidence>
<sequence length="135" mass="13902">MFDDPPRRSLPEPLLPMINVVFLLLIFFLLAATLARPAPFAVTPPEASGEGEADAAGLTLFVGADGELGFGSTRGEGALAAFGAAAQEARAQCGDCADRLTLRADAALSGETLARLMPELGGLGFTSLDLVVRGK</sequence>
<keyword evidence="7" id="KW-0653">Protein transport</keyword>
<evidence type="ECO:0000256" key="4">
    <source>
        <dbReference type="ARBA" id="ARBA00022692"/>
    </source>
</evidence>
<evidence type="ECO:0000256" key="1">
    <source>
        <dbReference type="ARBA" id="ARBA00004162"/>
    </source>
</evidence>
<keyword evidence="4 7" id="KW-0812">Transmembrane</keyword>
<proteinExistence type="inferred from homology"/>
<dbReference type="PATRIC" id="fig|1317124.6.peg.2806"/>
<dbReference type="EMBL" id="AQRC01000012">
    <property type="protein sequence ID" value="KFE34113.1"/>
    <property type="molecule type" value="Genomic_DNA"/>
</dbReference>
<accession>A0A085TTR6</accession>
<name>A0A085TTR6_9RHOB</name>
<dbReference type="Pfam" id="PF02472">
    <property type="entry name" value="ExbD"/>
    <property type="match status" value="1"/>
</dbReference>
<dbReference type="STRING" id="1317124.DW2_13970"/>
<evidence type="ECO:0000256" key="7">
    <source>
        <dbReference type="RuleBase" id="RU003879"/>
    </source>
</evidence>
<gene>
    <name evidence="8" type="ORF">DW2_13970</name>
</gene>
<organism evidence="8 9">
    <name type="scientific">Thioclava atlantica</name>
    <dbReference type="NCBI Taxonomy" id="1317124"/>
    <lineage>
        <taxon>Bacteria</taxon>
        <taxon>Pseudomonadati</taxon>
        <taxon>Pseudomonadota</taxon>
        <taxon>Alphaproteobacteria</taxon>
        <taxon>Rhodobacterales</taxon>
        <taxon>Paracoccaceae</taxon>
        <taxon>Thioclava</taxon>
    </lineage>
</organism>
<dbReference type="GO" id="GO:0005886">
    <property type="term" value="C:plasma membrane"/>
    <property type="evidence" value="ECO:0007669"/>
    <property type="project" value="UniProtKB-SubCell"/>
</dbReference>
<reference evidence="8 9" key="2">
    <citation type="journal article" date="2015" name="Antonie Van Leeuwenhoek">
        <title>Thioclava indica sp. nov., isolated from surface seawater of the Indian Ocean.</title>
        <authorList>
            <person name="Liu Y."/>
            <person name="Lai Q."/>
            <person name="Du J."/>
            <person name="Xu H."/>
            <person name="Jiang L."/>
            <person name="Shao Z."/>
        </authorList>
    </citation>
    <scope>NUCLEOTIDE SEQUENCE [LARGE SCALE GENOMIC DNA]</scope>
    <source>
        <strain evidence="8 9">13D2W-2</strain>
    </source>
</reference>
<dbReference type="eggNOG" id="COG0848">
    <property type="taxonomic scope" value="Bacteria"/>
</dbReference>
<evidence type="ECO:0000313" key="8">
    <source>
        <dbReference type="EMBL" id="KFE34113.1"/>
    </source>
</evidence>
<reference evidence="9" key="1">
    <citation type="submission" date="2013-04" db="EMBL/GenBank/DDBJ databases">
        <title>Thioclava sp. 13D2W-2 Genome Sequencing.</title>
        <authorList>
            <person name="Lai Q."/>
            <person name="Li G."/>
            <person name="Shao Z."/>
        </authorList>
    </citation>
    <scope>NUCLEOTIDE SEQUENCE [LARGE SCALE GENOMIC DNA]</scope>
    <source>
        <strain evidence="9">13D2W-2</strain>
    </source>
</reference>
<dbReference type="GO" id="GO:0015031">
    <property type="term" value="P:protein transport"/>
    <property type="evidence" value="ECO:0007669"/>
    <property type="project" value="UniProtKB-KW"/>
</dbReference>
<dbReference type="AlphaFoldDB" id="A0A085TTR6"/>
<comment type="similarity">
    <text evidence="2 7">Belongs to the ExbD/TolR family.</text>
</comment>
<keyword evidence="9" id="KW-1185">Reference proteome</keyword>
<evidence type="ECO:0000256" key="2">
    <source>
        <dbReference type="ARBA" id="ARBA00005811"/>
    </source>
</evidence>
<evidence type="ECO:0000313" key="9">
    <source>
        <dbReference type="Proteomes" id="UP000028607"/>
    </source>
</evidence>
<dbReference type="GO" id="GO:0022857">
    <property type="term" value="F:transmembrane transporter activity"/>
    <property type="evidence" value="ECO:0007669"/>
    <property type="project" value="InterPro"/>
</dbReference>
<evidence type="ECO:0000256" key="6">
    <source>
        <dbReference type="ARBA" id="ARBA00023136"/>
    </source>
</evidence>
<protein>
    <submittedName>
        <fullName evidence="8">Biopolymer transport protein ExbD/TolR</fullName>
    </submittedName>
</protein>
<keyword evidence="7" id="KW-0813">Transport</keyword>
<keyword evidence="5" id="KW-1133">Transmembrane helix</keyword>
<keyword evidence="6" id="KW-0472">Membrane</keyword>
<comment type="caution">
    <text evidence="8">The sequence shown here is derived from an EMBL/GenBank/DDBJ whole genome shotgun (WGS) entry which is preliminary data.</text>
</comment>
<dbReference type="Proteomes" id="UP000028607">
    <property type="component" value="Unassembled WGS sequence"/>
</dbReference>
<keyword evidence="3" id="KW-1003">Cell membrane</keyword>
<dbReference type="InterPro" id="IPR003400">
    <property type="entry name" value="ExbD"/>
</dbReference>
<comment type="subcellular location">
    <subcellularLocation>
        <location evidence="1">Cell membrane</location>
        <topology evidence="1">Single-pass membrane protein</topology>
    </subcellularLocation>
    <subcellularLocation>
        <location evidence="7">Cell membrane</location>
        <topology evidence="7">Single-pass type II membrane protein</topology>
    </subcellularLocation>
</comment>
<evidence type="ECO:0000256" key="3">
    <source>
        <dbReference type="ARBA" id="ARBA00022475"/>
    </source>
</evidence>